<dbReference type="Proteomes" id="UP000053676">
    <property type="component" value="Unassembled WGS sequence"/>
</dbReference>
<dbReference type="KEGG" id="nai:NECAME_00158"/>
<keyword evidence="2" id="KW-1185">Reference proteome</keyword>
<dbReference type="OrthoDB" id="5863067at2759"/>
<evidence type="ECO:0000313" key="2">
    <source>
        <dbReference type="Proteomes" id="UP000053676"/>
    </source>
</evidence>
<sequence>MLDDQFRMRVNTGCTVDSKDSGIDVRSRSHNFPKRALCRESLKPVMEDGEDPKWDVSCCSWTSEFCMFYDG</sequence>
<gene>
    <name evidence="1" type="ORF">NECAME_00158</name>
</gene>
<name>W2U053_NECAM</name>
<evidence type="ECO:0000313" key="1">
    <source>
        <dbReference type="EMBL" id="ETN87299.1"/>
    </source>
</evidence>
<proteinExistence type="predicted"/>
<dbReference type="EMBL" id="KI657455">
    <property type="protein sequence ID" value="ETN87299.1"/>
    <property type="molecule type" value="Genomic_DNA"/>
</dbReference>
<accession>W2U053</accession>
<organism evidence="1 2">
    <name type="scientific">Necator americanus</name>
    <name type="common">Human hookworm</name>
    <dbReference type="NCBI Taxonomy" id="51031"/>
    <lineage>
        <taxon>Eukaryota</taxon>
        <taxon>Metazoa</taxon>
        <taxon>Ecdysozoa</taxon>
        <taxon>Nematoda</taxon>
        <taxon>Chromadorea</taxon>
        <taxon>Rhabditida</taxon>
        <taxon>Rhabditina</taxon>
        <taxon>Rhabditomorpha</taxon>
        <taxon>Strongyloidea</taxon>
        <taxon>Ancylostomatidae</taxon>
        <taxon>Bunostominae</taxon>
        <taxon>Necator</taxon>
    </lineage>
</organism>
<dbReference type="AlphaFoldDB" id="W2U053"/>
<reference evidence="2" key="1">
    <citation type="journal article" date="2014" name="Nat. Genet.">
        <title>Genome of the human hookworm Necator americanus.</title>
        <authorList>
            <person name="Tang Y.T."/>
            <person name="Gao X."/>
            <person name="Rosa B.A."/>
            <person name="Abubucker S."/>
            <person name="Hallsworth-Pepin K."/>
            <person name="Martin J."/>
            <person name="Tyagi R."/>
            <person name="Heizer E."/>
            <person name="Zhang X."/>
            <person name="Bhonagiri-Palsikar V."/>
            <person name="Minx P."/>
            <person name="Warren W.C."/>
            <person name="Wang Q."/>
            <person name="Zhan B."/>
            <person name="Hotez P.J."/>
            <person name="Sternberg P.W."/>
            <person name="Dougall A."/>
            <person name="Gaze S.T."/>
            <person name="Mulvenna J."/>
            <person name="Sotillo J."/>
            <person name="Ranganathan S."/>
            <person name="Rabelo E.M."/>
            <person name="Wilson R.K."/>
            <person name="Felgner P.L."/>
            <person name="Bethony J."/>
            <person name="Hawdon J.M."/>
            <person name="Gasser R.B."/>
            <person name="Loukas A."/>
            <person name="Mitreva M."/>
        </authorList>
    </citation>
    <scope>NUCLEOTIDE SEQUENCE [LARGE SCALE GENOMIC DNA]</scope>
</reference>
<protein>
    <submittedName>
        <fullName evidence="1">Uncharacterized protein</fullName>
    </submittedName>
</protein>